<dbReference type="OrthoDB" id="9933152at2"/>
<evidence type="ECO:0000313" key="1">
    <source>
        <dbReference type="EMBL" id="OQP65392.1"/>
    </source>
</evidence>
<dbReference type="RefSeq" id="WP_081146169.1">
    <property type="nucleotide sequence ID" value="NZ_LVYD01000024.1"/>
</dbReference>
<name>A0A1V9G495_9BACT</name>
<dbReference type="EMBL" id="LVYD01000024">
    <property type="protein sequence ID" value="OQP65392.1"/>
    <property type="molecule type" value="Genomic_DNA"/>
</dbReference>
<sequence>MKEIQDFTDKQAFIDFLASRPEKSKAYPDIQYDELYDIAPGVWCILNQYTISFNGYNKFFLQMHPETNELFLGDMNDSGHATRTRIIKIHRSDIFTRQAWLEEWYEFEKSWGRPLKFWLT</sequence>
<organism evidence="1 2">
    <name type="scientific">Niastella vici</name>
    <dbReference type="NCBI Taxonomy" id="1703345"/>
    <lineage>
        <taxon>Bacteria</taxon>
        <taxon>Pseudomonadati</taxon>
        <taxon>Bacteroidota</taxon>
        <taxon>Chitinophagia</taxon>
        <taxon>Chitinophagales</taxon>
        <taxon>Chitinophagaceae</taxon>
        <taxon>Niastella</taxon>
    </lineage>
</organism>
<dbReference type="Proteomes" id="UP000192796">
    <property type="component" value="Unassembled WGS sequence"/>
</dbReference>
<protein>
    <submittedName>
        <fullName evidence="1">Uncharacterized protein</fullName>
    </submittedName>
</protein>
<accession>A0A1V9G495</accession>
<reference evidence="1 2" key="1">
    <citation type="submission" date="2016-03" db="EMBL/GenBank/DDBJ databases">
        <title>Niastella vici sp. nov., isolated from farmland soil.</title>
        <authorList>
            <person name="Chen L."/>
            <person name="Wang D."/>
            <person name="Yang S."/>
            <person name="Wang G."/>
        </authorList>
    </citation>
    <scope>NUCLEOTIDE SEQUENCE [LARGE SCALE GENOMIC DNA]</scope>
    <source>
        <strain evidence="1 2">DJ57</strain>
    </source>
</reference>
<keyword evidence="2" id="KW-1185">Reference proteome</keyword>
<dbReference type="AlphaFoldDB" id="A0A1V9G495"/>
<proteinExistence type="predicted"/>
<comment type="caution">
    <text evidence="1">The sequence shown here is derived from an EMBL/GenBank/DDBJ whole genome shotgun (WGS) entry which is preliminary data.</text>
</comment>
<evidence type="ECO:0000313" key="2">
    <source>
        <dbReference type="Proteomes" id="UP000192796"/>
    </source>
</evidence>
<gene>
    <name evidence="1" type="ORF">A3860_17150</name>
</gene>